<dbReference type="OrthoDB" id="9804333at2"/>
<reference evidence="3" key="1">
    <citation type="submission" date="2015-07" db="EMBL/GenBank/DDBJ databases">
        <authorList>
            <consortium name="Consortium for Microbial Forensics and Genomics (microFORGE)"/>
            <person name="Knight B.M."/>
            <person name="Roberts D.P."/>
            <person name="Lin D."/>
            <person name="Hari K."/>
            <person name="Fletcher J."/>
            <person name="Melcher U."/>
            <person name="Blagden T."/>
            <person name="Winegar R.A."/>
        </authorList>
    </citation>
    <scope>NUCLEOTIDE SEQUENCE [LARGE SCALE GENOMIC DNA]</scope>
    <source>
        <strain evidence="3">NRRL B-1447</strain>
    </source>
</reference>
<sequence>MRIDLHAHSTASDGTDTPAELVLAAAGAGLDVVALTDHDTVRGHGEAIAALPAGLTLVTGAELSCRLDGVGVHMLAYLFDPEEPAFARERELVRDDRTPRARTMVGKLQDLGVDVTWEQVARIAGDGSVGRPHIATALVELGVVDTVSDAFTPDWLADGGRAYAEKHELDPFEAVRLVKAAGGVTVLAHPAAVKRGRCVSESTLAELAGAGLDGIEVDHMDHDTDTRARLRGLAAELGLLTTGSSDYHGSRKTCRLGEYTTDPEIYGEITRRATGAFPVPGAGGRER</sequence>
<feature type="domain" description="Polymerase/histidinol phosphatase N-terminal" evidence="1">
    <location>
        <begin position="3"/>
        <end position="67"/>
    </location>
</feature>
<dbReference type="PANTHER" id="PTHR42924:SF3">
    <property type="entry name" value="POLYMERASE_HISTIDINOL PHOSPHATASE N-TERMINAL DOMAIN-CONTAINING PROTEIN"/>
    <property type="match status" value="1"/>
</dbReference>
<dbReference type="Pfam" id="PF02811">
    <property type="entry name" value="PHP"/>
    <property type="match status" value="1"/>
</dbReference>
<dbReference type="CDD" id="cd07438">
    <property type="entry name" value="PHP_HisPPase_AMP"/>
    <property type="match status" value="1"/>
</dbReference>
<dbReference type="Gene3D" id="1.10.150.650">
    <property type="match status" value="1"/>
</dbReference>
<dbReference type="GO" id="GO:0035312">
    <property type="term" value="F:5'-3' DNA exonuclease activity"/>
    <property type="evidence" value="ECO:0007669"/>
    <property type="project" value="TreeGrafter"/>
</dbReference>
<dbReference type="InterPro" id="IPR004013">
    <property type="entry name" value="PHP_dom"/>
</dbReference>
<dbReference type="InterPro" id="IPR003141">
    <property type="entry name" value="Pol/His_phosphatase_N"/>
</dbReference>
<comment type="caution">
    <text evidence="2">The sequence shown here is derived from an EMBL/GenBank/DDBJ whole genome shotgun (WGS) entry which is preliminary data.</text>
</comment>
<dbReference type="AlphaFoldDB" id="A0A0L8N504"/>
<gene>
    <name evidence="2" type="ORF">ADK75_03295</name>
</gene>
<organism evidence="2 3">
    <name type="scientific">Streptomyces virginiae</name>
    <name type="common">Streptomyces cinnamonensis</name>
    <dbReference type="NCBI Taxonomy" id="1961"/>
    <lineage>
        <taxon>Bacteria</taxon>
        <taxon>Bacillati</taxon>
        <taxon>Actinomycetota</taxon>
        <taxon>Actinomycetes</taxon>
        <taxon>Kitasatosporales</taxon>
        <taxon>Streptomycetaceae</taxon>
        <taxon>Streptomyces</taxon>
    </lineage>
</organism>
<dbReference type="Proteomes" id="UP000037084">
    <property type="component" value="Unassembled WGS sequence"/>
</dbReference>
<dbReference type="SMART" id="SM00481">
    <property type="entry name" value="POLIIIAc"/>
    <property type="match status" value="1"/>
</dbReference>
<evidence type="ECO:0000313" key="3">
    <source>
        <dbReference type="Proteomes" id="UP000037084"/>
    </source>
</evidence>
<name>A0A0L8N504_STRVG</name>
<dbReference type="InterPro" id="IPR016195">
    <property type="entry name" value="Pol/histidinol_Pase-like"/>
</dbReference>
<dbReference type="GO" id="GO:0004534">
    <property type="term" value="F:5'-3' RNA exonuclease activity"/>
    <property type="evidence" value="ECO:0007669"/>
    <property type="project" value="TreeGrafter"/>
</dbReference>
<protein>
    <submittedName>
        <fullName evidence="2">Phosphoesterase</fullName>
    </submittedName>
</protein>
<dbReference type="Gene3D" id="3.20.20.140">
    <property type="entry name" value="Metal-dependent hydrolases"/>
    <property type="match status" value="1"/>
</dbReference>
<dbReference type="SUPFAM" id="SSF89550">
    <property type="entry name" value="PHP domain-like"/>
    <property type="match status" value="1"/>
</dbReference>
<dbReference type="PATRIC" id="fig|1961.12.peg.690"/>
<accession>A0A0L8N504</accession>
<dbReference type="eggNOG" id="COG0613">
    <property type="taxonomic scope" value="Bacteria"/>
</dbReference>
<evidence type="ECO:0000259" key="1">
    <source>
        <dbReference type="SMART" id="SM00481"/>
    </source>
</evidence>
<evidence type="ECO:0000313" key="2">
    <source>
        <dbReference type="EMBL" id="KOG57766.1"/>
    </source>
</evidence>
<dbReference type="PANTHER" id="PTHR42924">
    <property type="entry name" value="EXONUCLEASE"/>
    <property type="match status" value="1"/>
</dbReference>
<dbReference type="RefSeq" id="WP_053167918.1">
    <property type="nucleotide sequence ID" value="NZ_LGUV01000002.1"/>
</dbReference>
<dbReference type="InterPro" id="IPR052018">
    <property type="entry name" value="PHP_domain"/>
</dbReference>
<proteinExistence type="predicted"/>
<dbReference type="EMBL" id="LGUV01000002">
    <property type="protein sequence ID" value="KOG57766.1"/>
    <property type="molecule type" value="Genomic_DNA"/>
</dbReference>